<dbReference type="Gene3D" id="3.50.50.60">
    <property type="entry name" value="FAD/NAD(P)-binding domain"/>
    <property type="match status" value="1"/>
</dbReference>
<feature type="domain" description="Glucose-methanol-choline oxidoreductase N-terminal" evidence="5">
    <location>
        <begin position="316"/>
        <end position="330"/>
    </location>
</feature>
<dbReference type="Gene3D" id="3.30.560.10">
    <property type="entry name" value="Glucose Oxidase, domain 3"/>
    <property type="match status" value="1"/>
</dbReference>
<evidence type="ECO:0000256" key="3">
    <source>
        <dbReference type="RuleBase" id="RU003968"/>
    </source>
</evidence>
<evidence type="ECO:0000259" key="5">
    <source>
        <dbReference type="PROSITE" id="PS00624"/>
    </source>
</evidence>
<dbReference type="InterPro" id="IPR007867">
    <property type="entry name" value="GMC_OxRtase_C"/>
</dbReference>
<dbReference type="AlphaFoldDB" id="A0ABD2XHM5"/>
<evidence type="ECO:0000313" key="7">
    <source>
        <dbReference type="Proteomes" id="UP001627154"/>
    </source>
</evidence>
<comment type="similarity">
    <text evidence="1 3">Belongs to the GMC oxidoreductase family.</text>
</comment>
<dbReference type="Proteomes" id="UP001627154">
    <property type="component" value="Unassembled WGS sequence"/>
</dbReference>
<dbReference type="InterPro" id="IPR000172">
    <property type="entry name" value="GMC_OxRdtase_N"/>
</dbReference>
<name>A0ABD2XHM5_9HYME</name>
<dbReference type="SUPFAM" id="SSF54373">
    <property type="entry name" value="FAD-linked reductases, C-terminal domain"/>
    <property type="match status" value="1"/>
</dbReference>
<feature type="domain" description="Glucose-methanol-choline oxidoreductase N-terminal" evidence="4">
    <location>
        <begin position="136"/>
        <end position="159"/>
    </location>
</feature>
<keyword evidence="3" id="KW-0285">Flavoprotein</keyword>
<evidence type="ECO:0000313" key="6">
    <source>
        <dbReference type="EMBL" id="KAL3404464.1"/>
    </source>
</evidence>
<dbReference type="Pfam" id="PF05199">
    <property type="entry name" value="GMC_oxred_C"/>
    <property type="match status" value="1"/>
</dbReference>
<sequence length="614" mass="68918">MLLPSVPSGQQCPAATDTYSCANAQILTFFALLVDYIGRSQDDEFTKNERRIADVEYDFVIVGGGSAGCVLANRLTEIPHWKVLMLEVGPEEPLVSDIPALMSYSWRFGLDQNYRTQAEPYACAQSKDKSCSLPRGKVLGGSSSVNGMWYHRGSRHEYDSWARDGNPGWSYDDLLPYFRKLADTRVKEVVEDNPDIHGVGGYQTVDYLPNDENAQIFLRAWQELGLREVDYIDPDDSIGYSRLLTTTIHGRRQSANGAYIRPIRGRRDNLWIRTKSRASRIIVDPSSKVAKGVEYIDADGETKKVYAKKEVILSAGSIDTPKLLMLSGIGPERELAKLKIQCLENLPVGENLHDHINVRAFTFPFPNDRWKNFSASSLKNDLAYWLITHEGRMASRGVSSFCVHFQTAYEKLPGTPDIQISTKAQLNLENLDTGAYPSYIYNEADMEVTLLTPKSRGSVTLNASDPLGSAPLIRLNYLTHPEDRNRTVAGIKRVESLFATSEFKKRGLQEVPAKLCKHLAYKSDEYYECVMKHYTGTGYHPVGTCRMGPRRDPRSVVDASLKVHGIERLRVIDASVMPVLVRGNTNAPTLAIAEKASDILKRDWLRKRRRGGSR</sequence>
<protein>
    <recommendedName>
        <fullName evidence="4 5">Glucose-methanol-choline oxidoreductase N-terminal domain-containing protein</fullName>
    </recommendedName>
</protein>
<dbReference type="PANTHER" id="PTHR11552">
    <property type="entry name" value="GLUCOSE-METHANOL-CHOLINE GMC OXIDOREDUCTASE"/>
    <property type="match status" value="1"/>
</dbReference>
<dbReference type="Pfam" id="PF00732">
    <property type="entry name" value="GMC_oxred_N"/>
    <property type="match status" value="1"/>
</dbReference>
<comment type="cofactor">
    <cofactor evidence="2">
        <name>FAD</name>
        <dbReference type="ChEBI" id="CHEBI:57692"/>
    </cofactor>
</comment>
<gene>
    <name evidence="6" type="ORF">TKK_002936</name>
</gene>
<organism evidence="6 7">
    <name type="scientific">Trichogramma kaykai</name>
    <dbReference type="NCBI Taxonomy" id="54128"/>
    <lineage>
        <taxon>Eukaryota</taxon>
        <taxon>Metazoa</taxon>
        <taxon>Ecdysozoa</taxon>
        <taxon>Arthropoda</taxon>
        <taxon>Hexapoda</taxon>
        <taxon>Insecta</taxon>
        <taxon>Pterygota</taxon>
        <taxon>Neoptera</taxon>
        <taxon>Endopterygota</taxon>
        <taxon>Hymenoptera</taxon>
        <taxon>Apocrita</taxon>
        <taxon>Proctotrupomorpha</taxon>
        <taxon>Chalcidoidea</taxon>
        <taxon>Trichogrammatidae</taxon>
        <taxon>Trichogramma</taxon>
    </lineage>
</organism>
<proteinExistence type="inferred from homology"/>
<evidence type="ECO:0000256" key="1">
    <source>
        <dbReference type="ARBA" id="ARBA00010790"/>
    </source>
</evidence>
<accession>A0ABD2XHM5</accession>
<reference evidence="6 7" key="1">
    <citation type="journal article" date="2024" name="bioRxiv">
        <title>A reference genome for Trichogramma kaykai: A tiny desert-dwelling parasitoid wasp with competing sex-ratio distorters.</title>
        <authorList>
            <person name="Culotta J."/>
            <person name="Lindsey A.R."/>
        </authorList>
    </citation>
    <scope>NUCLEOTIDE SEQUENCE [LARGE SCALE GENOMIC DNA]</scope>
    <source>
        <strain evidence="6 7">KSX58</strain>
    </source>
</reference>
<dbReference type="EMBL" id="JBJJXI010000025">
    <property type="protein sequence ID" value="KAL3404464.1"/>
    <property type="molecule type" value="Genomic_DNA"/>
</dbReference>
<evidence type="ECO:0000259" key="4">
    <source>
        <dbReference type="PROSITE" id="PS00623"/>
    </source>
</evidence>
<keyword evidence="7" id="KW-1185">Reference proteome</keyword>
<feature type="binding site" evidence="2">
    <location>
        <position position="138"/>
    </location>
    <ligand>
        <name>FAD</name>
        <dbReference type="ChEBI" id="CHEBI:57692"/>
    </ligand>
</feature>
<keyword evidence="2 3" id="KW-0274">FAD</keyword>
<dbReference type="SUPFAM" id="SSF51905">
    <property type="entry name" value="FAD/NAD(P)-binding domain"/>
    <property type="match status" value="1"/>
</dbReference>
<dbReference type="PROSITE" id="PS00624">
    <property type="entry name" value="GMC_OXRED_2"/>
    <property type="match status" value="1"/>
</dbReference>
<dbReference type="InterPro" id="IPR012132">
    <property type="entry name" value="GMC_OxRdtase"/>
</dbReference>
<dbReference type="PIRSF" id="PIRSF000137">
    <property type="entry name" value="Alcohol_oxidase"/>
    <property type="match status" value="1"/>
</dbReference>
<evidence type="ECO:0000256" key="2">
    <source>
        <dbReference type="PIRSR" id="PIRSR000137-2"/>
    </source>
</evidence>
<dbReference type="PANTHER" id="PTHR11552:SF154">
    <property type="entry name" value="FI04917P"/>
    <property type="match status" value="1"/>
</dbReference>
<comment type="caution">
    <text evidence="6">The sequence shown here is derived from an EMBL/GenBank/DDBJ whole genome shotgun (WGS) entry which is preliminary data.</text>
</comment>
<dbReference type="PROSITE" id="PS00623">
    <property type="entry name" value="GMC_OXRED_1"/>
    <property type="match status" value="1"/>
</dbReference>
<dbReference type="InterPro" id="IPR036188">
    <property type="entry name" value="FAD/NAD-bd_sf"/>
</dbReference>